<feature type="compositionally biased region" description="Basic and acidic residues" evidence="1">
    <location>
        <begin position="66"/>
        <end position="78"/>
    </location>
</feature>
<name>A0A164JVA8_9NOCA</name>
<reference evidence="2 3" key="1">
    <citation type="submission" date="2016-04" db="EMBL/GenBank/DDBJ databases">
        <authorList>
            <person name="Evans L.H."/>
            <person name="Alamgir A."/>
            <person name="Owens N."/>
            <person name="Weber N.D."/>
            <person name="Virtaneva K."/>
            <person name="Barbian K."/>
            <person name="Babar A."/>
            <person name="Rosenke K."/>
        </authorList>
    </citation>
    <scope>NUCLEOTIDE SEQUENCE [LARGE SCALE GENOMIC DNA]</scope>
    <source>
        <strain evidence="2 3">IFM 0406</strain>
    </source>
</reference>
<evidence type="ECO:0000313" key="2">
    <source>
        <dbReference type="EMBL" id="KZM70755.1"/>
    </source>
</evidence>
<dbReference type="AlphaFoldDB" id="A0A164JVA8"/>
<keyword evidence="3" id="KW-1185">Reference proteome</keyword>
<dbReference type="STRING" id="455432.AWN90_40050"/>
<proteinExistence type="predicted"/>
<feature type="region of interest" description="Disordered" evidence="1">
    <location>
        <begin position="57"/>
        <end position="88"/>
    </location>
</feature>
<gene>
    <name evidence="2" type="ORF">AWN90_40050</name>
</gene>
<evidence type="ECO:0000256" key="1">
    <source>
        <dbReference type="SAM" id="MobiDB-lite"/>
    </source>
</evidence>
<comment type="caution">
    <text evidence="2">The sequence shown here is derived from an EMBL/GenBank/DDBJ whole genome shotgun (WGS) entry which is preliminary data.</text>
</comment>
<dbReference type="Proteomes" id="UP000076512">
    <property type="component" value="Unassembled WGS sequence"/>
</dbReference>
<evidence type="ECO:0000313" key="3">
    <source>
        <dbReference type="Proteomes" id="UP000076512"/>
    </source>
</evidence>
<sequence>MTPRELLVLVDELPGDSRYKRARSTAWTLQENLTARLINELQDYRRDYRNAHGAEHHVALVTPPELPHETTAREAAEHRRAHHRALGPAVLERMLRGELRMTDIDPTRPIEEALGPA</sequence>
<accession>A0A164JVA8</accession>
<organism evidence="2 3">
    <name type="scientific">Nocardia terpenica</name>
    <dbReference type="NCBI Taxonomy" id="455432"/>
    <lineage>
        <taxon>Bacteria</taxon>
        <taxon>Bacillati</taxon>
        <taxon>Actinomycetota</taxon>
        <taxon>Actinomycetes</taxon>
        <taxon>Mycobacteriales</taxon>
        <taxon>Nocardiaceae</taxon>
        <taxon>Nocardia</taxon>
    </lineage>
</organism>
<protein>
    <submittedName>
        <fullName evidence="2">Uncharacterized protein</fullName>
    </submittedName>
</protein>
<dbReference type="EMBL" id="LWGR01000013">
    <property type="protein sequence ID" value="KZM70755.1"/>
    <property type="molecule type" value="Genomic_DNA"/>
</dbReference>
<dbReference type="OrthoDB" id="423728at85007"/>